<keyword evidence="9 13" id="KW-0574">Periplasm</keyword>
<feature type="binding site" description="axial binding residue" evidence="15">
    <location>
        <position position="93"/>
    </location>
    <ligand>
        <name>heme c</name>
        <dbReference type="ChEBI" id="CHEBI:61717"/>
        <label>1</label>
    </ligand>
    <ligandPart>
        <name>Fe</name>
        <dbReference type="ChEBI" id="CHEBI:18248"/>
    </ligandPart>
</feature>
<evidence type="ECO:0000256" key="4">
    <source>
        <dbReference type="ARBA" id="ARBA00013773"/>
    </source>
</evidence>
<evidence type="ECO:0000256" key="15">
    <source>
        <dbReference type="PIRSR" id="PIRSR006105-2"/>
    </source>
</evidence>
<dbReference type="PANTHER" id="PTHR38604">
    <property type="entry name" value="PERIPLASMIC NITRATE REDUCTASE, ELECTRON TRANSFER SUBUNIT"/>
    <property type="match status" value="1"/>
</dbReference>
<dbReference type="Gene3D" id="1.10.1130.10">
    <property type="entry name" value="Flavocytochrome C3, Chain A"/>
    <property type="match status" value="1"/>
</dbReference>
<dbReference type="FunFam" id="1.10.1130.10:FF:000001">
    <property type="entry name" value="Periplasmic nitrate reductase, electron transfer subunit"/>
    <property type="match status" value="1"/>
</dbReference>
<dbReference type="OrthoDB" id="13290at2"/>
<evidence type="ECO:0000256" key="10">
    <source>
        <dbReference type="ARBA" id="ARBA00022982"/>
    </source>
</evidence>
<organism evidence="17 18">
    <name type="scientific">Alginatibacterium sediminis</name>
    <dbReference type="NCBI Taxonomy" id="2164068"/>
    <lineage>
        <taxon>Bacteria</taxon>
        <taxon>Pseudomonadati</taxon>
        <taxon>Pseudomonadota</taxon>
        <taxon>Gammaproteobacteria</taxon>
        <taxon>Alteromonadales</taxon>
        <taxon>Alteromonadaceae</taxon>
        <taxon>Alginatibacterium</taxon>
    </lineage>
</organism>
<evidence type="ECO:0000256" key="14">
    <source>
        <dbReference type="PIRSR" id="PIRSR006105-1"/>
    </source>
</evidence>
<evidence type="ECO:0000256" key="12">
    <source>
        <dbReference type="ARBA" id="ARBA00031832"/>
    </source>
</evidence>
<name>A0A420EHS8_9ALTE</name>
<keyword evidence="18" id="KW-1185">Reference proteome</keyword>
<feature type="binding site" description="covalent" evidence="14">
    <location>
        <position position="132"/>
    </location>
    <ligand>
        <name>heme c</name>
        <dbReference type="ChEBI" id="CHEBI:61717"/>
        <label>2</label>
    </ligand>
</feature>
<dbReference type="EMBL" id="RAQO01000004">
    <property type="protein sequence ID" value="RKF20210.1"/>
    <property type="molecule type" value="Genomic_DNA"/>
</dbReference>
<feature type="binding site" description="axial binding residue" evidence="15">
    <location>
        <position position="75"/>
    </location>
    <ligand>
        <name>heme c</name>
        <dbReference type="ChEBI" id="CHEBI:61717"/>
        <label>1</label>
    </ligand>
    <ligandPart>
        <name>Fe</name>
        <dbReference type="ChEBI" id="CHEBI:18248"/>
    </ligandPart>
</feature>
<dbReference type="InterPro" id="IPR005591">
    <property type="entry name" value="NapB"/>
</dbReference>
<dbReference type="RefSeq" id="WP_120354215.1">
    <property type="nucleotide sequence ID" value="NZ_RAQO01000004.1"/>
</dbReference>
<dbReference type="GO" id="GO:0042597">
    <property type="term" value="C:periplasmic space"/>
    <property type="evidence" value="ECO:0007669"/>
    <property type="project" value="UniProtKB-SubCell"/>
</dbReference>
<evidence type="ECO:0000256" key="7">
    <source>
        <dbReference type="ARBA" id="ARBA00022723"/>
    </source>
</evidence>
<evidence type="ECO:0000256" key="6">
    <source>
        <dbReference type="ARBA" id="ARBA00022617"/>
    </source>
</evidence>
<dbReference type="Proteomes" id="UP000286482">
    <property type="component" value="Unassembled WGS sequence"/>
</dbReference>
<evidence type="ECO:0000256" key="8">
    <source>
        <dbReference type="ARBA" id="ARBA00022729"/>
    </source>
</evidence>
<comment type="similarity">
    <text evidence="3 13">Belongs to the NapB family.</text>
</comment>
<protein>
    <recommendedName>
        <fullName evidence="4 13">Periplasmic nitrate reductase, electron transfer subunit</fullName>
    </recommendedName>
    <alternativeName>
        <fullName evidence="12 13">Diheme cytochrome c NapB</fullName>
    </alternativeName>
</protein>
<evidence type="ECO:0000256" key="9">
    <source>
        <dbReference type="ARBA" id="ARBA00022764"/>
    </source>
</evidence>
<comment type="subcellular location">
    <subcellularLocation>
        <location evidence="2 13">Periplasm</location>
    </subcellularLocation>
</comment>
<dbReference type="SUPFAM" id="SSF48695">
    <property type="entry name" value="Multiheme cytochromes"/>
    <property type="match status" value="1"/>
</dbReference>
<keyword evidence="10 13" id="KW-0249">Electron transport</keyword>
<accession>A0A420EHS8</accession>
<evidence type="ECO:0000256" key="13">
    <source>
        <dbReference type="PIRNR" id="PIRNR006105"/>
    </source>
</evidence>
<gene>
    <name evidence="17" type="ORF">DBZ36_07140</name>
</gene>
<evidence type="ECO:0000256" key="16">
    <source>
        <dbReference type="SAM" id="SignalP"/>
    </source>
</evidence>
<sequence>MKNIIKSCIFILATALVSQTYADDEMTGYSNGGVESLRGSTELYEVSDPAMMKNHQADRKPYEPQFVFQPPLIPHQVRNYEVDSKVNKCLSCHSFKNARDSGAPRISVTHFESREGLALADVSPRRYFCLQCHVPQVDADPLVENDFEKVESLQ</sequence>
<feature type="chain" id="PRO_5019105903" description="Periplasmic nitrate reductase, electron transfer subunit" evidence="16">
    <location>
        <begin position="23"/>
        <end position="154"/>
    </location>
</feature>
<keyword evidence="7 15" id="KW-0479">Metal-binding</keyword>
<dbReference type="InterPro" id="IPR036280">
    <property type="entry name" value="Multihaem_cyt_sf"/>
</dbReference>
<evidence type="ECO:0000256" key="2">
    <source>
        <dbReference type="ARBA" id="ARBA00004418"/>
    </source>
</evidence>
<evidence type="ECO:0000256" key="1">
    <source>
        <dbReference type="ARBA" id="ARBA00002599"/>
    </source>
</evidence>
<comment type="caution">
    <text evidence="17">The sequence shown here is derived from an EMBL/GenBank/DDBJ whole genome shotgun (WGS) entry which is preliminary data.</text>
</comment>
<keyword evidence="5 13" id="KW-0813">Transport</keyword>
<feature type="binding site" description="axial binding residue" evidence="15">
    <location>
        <position position="110"/>
    </location>
    <ligand>
        <name>heme c</name>
        <dbReference type="ChEBI" id="CHEBI:61717"/>
        <label>2</label>
    </ligand>
    <ligandPart>
        <name>Fe</name>
        <dbReference type="ChEBI" id="CHEBI:18248"/>
    </ligandPart>
</feature>
<dbReference type="AlphaFoldDB" id="A0A420EHS8"/>
<reference evidence="17 18" key="1">
    <citation type="submission" date="2018-09" db="EMBL/GenBank/DDBJ databases">
        <authorList>
            <person name="Wang Z."/>
        </authorList>
    </citation>
    <scope>NUCLEOTIDE SEQUENCE [LARGE SCALE GENOMIC DNA]</scope>
    <source>
        <strain evidence="17 18">ALS 81</strain>
    </source>
</reference>
<keyword evidence="8 16" id="KW-0732">Signal</keyword>
<evidence type="ECO:0000313" key="18">
    <source>
        <dbReference type="Proteomes" id="UP000286482"/>
    </source>
</evidence>
<keyword evidence="11 15" id="KW-0408">Iron</keyword>
<feature type="binding site" description="axial binding residue" evidence="15">
    <location>
        <position position="133"/>
    </location>
    <ligand>
        <name>heme c</name>
        <dbReference type="ChEBI" id="CHEBI:61717"/>
        <label>2</label>
    </ligand>
    <ligandPart>
        <name>Fe</name>
        <dbReference type="ChEBI" id="CHEBI:18248"/>
    </ligandPart>
</feature>
<comment type="function">
    <text evidence="1">Electron transfer subunit of the periplasmic nitrate reductase complex NapAB. Receives electrons from the membrane-anchored tetraheme c-type NapC protein and transfers these to NapA subunit, thus allowing electron flow between membrane and periplasm. Essential for periplasmic nitrate reduction with nitrate as the terminal electron acceptor.</text>
</comment>
<feature type="binding site" description="covalent" evidence="14">
    <location>
        <position position="92"/>
    </location>
    <ligand>
        <name>heme c</name>
        <dbReference type="ChEBI" id="CHEBI:61717"/>
        <label>1</label>
    </ligand>
</feature>
<evidence type="ECO:0000313" key="17">
    <source>
        <dbReference type="EMBL" id="RKF20210.1"/>
    </source>
</evidence>
<dbReference type="PIRSF" id="PIRSF006105">
    <property type="entry name" value="NapB"/>
    <property type="match status" value="1"/>
</dbReference>
<proteinExistence type="inferred from homology"/>
<feature type="signal peptide" evidence="16">
    <location>
        <begin position="1"/>
        <end position="22"/>
    </location>
</feature>
<dbReference type="PANTHER" id="PTHR38604:SF1">
    <property type="entry name" value="PERIPLASMIC NITRATE REDUCTASE, ELECTRON TRANSFER SUBUNIT"/>
    <property type="match status" value="1"/>
</dbReference>
<dbReference type="GO" id="GO:0009061">
    <property type="term" value="P:anaerobic respiration"/>
    <property type="evidence" value="ECO:0007669"/>
    <property type="project" value="InterPro"/>
</dbReference>
<dbReference type="Pfam" id="PF03892">
    <property type="entry name" value="NapB"/>
    <property type="match status" value="1"/>
</dbReference>
<feature type="binding site" description="covalent" evidence="14">
    <location>
        <position position="129"/>
    </location>
    <ligand>
        <name>heme c</name>
        <dbReference type="ChEBI" id="CHEBI:61717"/>
        <label>2</label>
    </ligand>
</feature>
<comment type="subunit">
    <text evidence="13">Component of the periplasmic nitrate reductase NapAB complex composed of NapA and NapB.</text>
</comment>
<dbReference type="GO" id="GO:0046872">
    <property type="term" value="F:metal ion binding"/>
    <property type="evidence" value="ECO:0007669"/>
    <property type="project" value="UniProtKB-KW"/>
</dbReference>
<evidence type="ECO:0000256" key="3">
    <source>
        <dbReference type="ARBA" id="ARBA00007368"/>
    </source>
</evidence>
<comment type="PTM">
    <text evidence="14">Binds 2 heme C groups per subunit.</text>
</comment>
<evidence type="ECO:0000256" key="11">
    <source>
        <dbReference type="ARBA" id="ARBA00023004"/>
    </source>
</evidence>
<evidence type="ECO:0000256" key="5">
    <source>
        <dbReference type="ARBA" id="ARBA00022448"/>
    </source>
</evidence>
<keyword evidence="6 14" id="KW-0349">Heme</keyword>
<feature type="binding site" description="covalent" evidence="14">
    <location>
        <position position="89"/>
    </location>
    <ligand>
        <name>heme c</name>
        <dbReference type="ChEBI" id="CHEBI:61717"/>
        <label>1</label>
    </ligand>
</feature>